<dbReference type="EMBL" id="SGWQ01000002">
    <property type="protein sequence ID" value="RZS43347.1"/>
    <property type="molecule type" value="Genomic_DNA"/>
</dbReference>
<feature type="domain" description="DUF397" evidence="1">
    <location>
        <begin position="9"/>
        <end position="60"/>
    </location>
</feature>
<evidence type="ECO:0000313" key="3">
    <source>
        <dbReference type="Proteomes" id="UP000294257"/>
    </source>
</evidence>
<comment type="caution">
    <text evidence="2">The sequence shown here is derived from an EMBL/GenBank/DDBJ whole genome shotgun (WGS) entry which is preliminary data.</text>
</comment>
<gene>
    <name evidence="2" type="ORF">EV193_102326</name>
</gene>
<reference evidence="2 3" key="1">
    <citation type="submission" date="2019-02" db="EMBL/GenBank/DDBJ databases">
        <title>Genomic Encyclopedia of Type Strains, Phase IV (KMG-IV): sequencing the most valuable type-strain genomes for metagenomic binning, comparative biology and taxonomic classification.</title>
        <authorList>
            <person name="Goeker M."/>
        </authorList>
    </citation>
    <scope>NUCLEOTIDE SEQUENCE [LARGE SCALE GENOMIC DNA]</scope>
    <source>
        <strain evidence="2 3">DSM 101727</strain>
    </source>
</reference>
<name>A0A4Q7L2B1_9PSEU</name>
<evidence type="ECO:0000313" key="2">
    <source>
        <dbReference type="EMBL" id="RZS43347.1"/>
    </source>
</evidence>
<evidence type="ECO:0000259" key="1">
    <source>
        <dbReference type="Pfam" id="PF04149"/>
    </source>
</evidence>
<protein>
    <submittedName>
        <fullName evidence="2">Uncharacterized protein DUF397</fullName>
    </submittedName>
</protein>
<organism evidence="2 3">
    <name type="scientific">Herbihabitans rhizosphaerae</name>
    <dbReference type="NCBI Taxonomy" id="1872711"/>
    <lineage>
        <taxon>Bacteria</taxon>
        <taxon>Bacillati</taxon>
        <taxon>Actinomycetota</taxon>
        <taxon>Actinomycetes</taxon>
        <taxon>Pseudonocardiales</taxon>
        <taxon>Pseudonocardiaceae</taxon>
        <taxon>Herbihabitans</taxon>
    </lineage>
</organism>
<dbReference type="Proteomes" id="UP000294257">
    <property type="component" value="Unassembled WGS sequence"/>
</dbReference>
<dbReference type="Pfam" id="PF04149">
    <property type="entry name" value="DUF397"/>
    <property type="match status" value="1"/>
</dbReference>
<dbReference type="RefSeq" id="WP_130343207.1">
    <property type="nucleotide sequence ID" value="NZ_SGWQ01000002.1"/>
</dbReference>
<keyword evidence="3" id="KW-1185">Reference proteome</keyword>
<dbReference type="OrthoDB" id="3699524at2"/>
<sequence length="66" mass="7057">MTFVVHDTGWFKSTRSAGASEGCVEVRITDRFVGVRDSKDPTGPAFSFAPEQWHAFVGSVTPGAPA</sequence>
<dbReference type="InterPro" id="IPR007278">
    <property type="entry name" value="DUF397"/>
</dbReference>
<proteinExistence type="predicted"/>
<accession>A0A4Q7L2B1</accession>
<dbReference type="AlphaFoldDB" id="A0A4Q7L2B1"/>